<accession>A0A0D0CY82</accession>
<dbReference type="NCBIfam" id="NF000756">
    <property type="entry name" value="PRK00047.1"/>
    <property type="match status" value="1"/>
</dbReference>
<dbReference type="SUPFAM" id="SSF53067">
    <property type="entry name" value="Actin-like ATPase domain"/>
    <property type="match status" value="2"/>
</dbReference>
<evidence type="ECO:0000256" key="7">
    <source>
        <dbReference type="ARBA" id="ARBA00022798"/>
    </source>
</evidence>
<name>A0A0D0CY82_9AGAR</name>
<comment type="pathway">
    <text evidence="1">Polyol metabolism; glycerol degradation via glycerol kinase pathway; sn-glycerol 3-phosphate from glycerol: step 1/1.</text>
</comment>
<evidence type="ECO:0000256" key="4">
    <source>
        <dbReference type="ARBA" id="ARBA00022679"/>
    </source>
</evidence>
<sequence length="573" mass="62282">MSGFKRISRFFNSSSSTGSSKQPKNGTKSSPDAKQGEFVGSLDCGTTSARFIIFDKHANIIAQDQREFPQYYPNPGWHEHDAEEIQQTADTCIQNAMKELEKAGWTKQSVKVIGITNQRETTVAWSRKTGKPLCKAIVWTDSRTKNVVAHFEKKLEETGIEVKPGDWKKGKEGVEALREITGLPLSTYFSAIKLRWMIDNYPDVSAAHESDDLLFGTVESWVLYNLVGGASTNLHVCEVTNASRTLLLNTTTLQFEPCLLSFFGFRSSILPKIVSSSEVYGHISSDVAGGYLAGVPVGGLAGDQQAALVGNKCLKQGQAKCTYGTGAFLLFCTGGEIVKSEHGLLSTTHRLHKIAYQAGPNAKPVYALEGSISVAGSAIKWLRDTMNFIDDAAAVNTLASKETDTGGVYFVTAFSGLLAPYWDPGAGGLIIGVSQYTNPSHIARATLEANAFQTRAIIESMKLDSGNELHHLKVDGGMTNGDLAMTILADIGGFTVVRPEMRESTALGSALLAGAAIKLFGWDINDPETLKEVNTKGTTEFKPSMEEKVRQKKWEGWQRAVERSKGWEEGVAE</sequence>
<dbReference type="UniPathway" id="UPA00618">
    <property type="reaction ID" value="UER00672"/>
</dbReference>
<gene>
    <name evidence="14" type="ORF">GYMLUDRAFT_58857</name>
</gene>
<dbReference type="InterPro" id="IPR000577">
    <property type="entry name" value="Carb_kinase_FGGY"/>
</dbReference>
<dbReference type="AlphaFoldDB" id="A0A0D0CY82"/>
<dbReference type="NCBIfam" id="TIGR01311">
    <property type="entry name" value="glycerol_kin"/>
    <property type="match status" value="1"/>
</dbReference>
<dbReference type="PANTHER" id="PTHR10196">
    <property type="entry name" value="SUGAR KINASE"/>
    <property type="match status" value="1"/>
</dbReference>
<keyword evidence="6 10" id="KW-0418">Kinase</keyword>
<dbReference type="FunFam" id="3.30.420.40:FF:000086">
    <property type="entry name" value="Glycerol kinase"/>
    <property type="match status" value="1"/>
</dbReference>
<dbReference type="InterPro" id="IPR042018">
    <property type="entry name" value="GK1-3_metazoan-type"/>
</dbReference>
<proteinExistence type="inferred from homology"/>
<evidence type="ECO:0000256" key="11">
    <source>
        <dbReference type="SAM" id="MobiDB-lite"/>
    </source>
</evidence>
<dbReference type="GO" id="GO:0046167">
    <property type="term" value="P:glycerol-3-phosphate biosynthetic process"/>
    <property type="evidence" value="ECO:0007669"/>
    <property type="project" value="TreeGrafter"/>
</dbReference>
<dbReference type="HOGENOM" id="CLU_009281_2_3_1"/>
<reference evidence="14 15" key="1">
    <citation type="submission" date="2014-04" db="EMBL/GenBank/DDBJ databases">
        <title>Evolutionary Origins and Diversification of the Mycorrhizal Mutualists.</title>
        <authorList>
            <consortium name="DOE Joint Genome Institute"/>
            <consortium name="Mycorrhizal Genomics Consortium"/>
            <person name="Kohler A."/>
            <person name="Kuo A."/>
            <person name="Nagy L.G."/>
            <person name="Floudas D."/>
            <person name="Copeland A."/>
            <person name="Barry K.W."/>
            <person name="Cichocki N."/>
            <person name="Veneault-Fourrey C."/>
            <person name="LaButti K."/>
            <person name="Lindquist E.A."/>
            <person name="Lipzen A."/>
            <person name="Lundell T."/>
            <person name="Morin E."/>
            <person name="Murat C."/>
            <person name="Riley R."/>
            <person name="Ohm R."/>
            <person name="Sun H."/>
            <person name="Tunlid A."/>
            <person name="Henrissat B."/>
            <person name="Grigoriev I.V."/>
            <person name="Hibbett D.S."/>
            <person name="Martin F."/>
        </authorList>
    </citation>
    <scope>NUCLEOTIDE SEQUENCE [LARGE SCALE GENOMIC DNA]</scope>
    <source>
        <strain evidence="14 15">FD-317 M1</strain>
    </source>
</reference>
<evidence type="ECO:0000256" key="3">
    <source>
        <dbReference type="ARBA" id="ARBA00012099"/>
    </source>
</evidence>
<dbReference type="Gene3D" id="3.30.420.40">
    <property type="match status" value="2"/>
</dbReference>
<dbReference type="CDD" id="cd07792">
    <property type="entry name" value="ASKHA_NBD_FGGY_GK1-3-like"/>
    <property type="match status" value="1"/>
</dbReference>
<feature type="domain" description="Carbohydrate kinase FGGY N-terminal" evidence="12">
    <location>
        <begin position="40"/>
        <end position="310"/>
    </location>
</feature>
<feature type="region of interest" description="Disordered" evidence="11">
    <location>
        <begin position="1"/>
        <end position="38"/>
    </location>
</feature>
<keyword evidence="4 10" id="KW-0808">Transferase</keyword>
<dbReference type="PANTHER" id="PTHR10196:SF69">
    <property type="entry name" value="GLYCEROL KINASE"/>
    <property type="match status" value="1"/>
</dbReference>
<dbReference type="GO" id="GO:0019563">
    <property type="term" value="P:glycerol catabolic process"/>
    <property type="evidence" value="ECO:0007669"/>
    <property type="project" value="UniProtKB-UniPathway"/>
</dbReference>
<dbReference type="OrthoDB" id="5422795at2759"/>
<evidence type="ECO:0000256" key="6">
    <source>
        <dbReference type="ARBA" id="ARBA00022777"/>
    </source>
</evidence>
<keyword evidence="15" id="KW-1185">Reference proteome</keyword>
<comment type="similarity">
    <text evidence="2 10">Belongs to the FGGY kinase family.</text>
</comment>
<dbReference type="InterPro" id="IPR005999">
    <property type="entry name" value="Glycerol_kin"/>
</dbReference>
<dbReference type="GO" id="GO:0004370">
    <property type="term" value="F:glycerol kinase activity"/>
    <property type="evidence" value="ECO:0007669"/>
    <property type="project" value="UniProtKB-EC"/>
</dbReference>
<dbReference type="GO" id="GO:0005524">
    <property type="term" value="F:ATP binding"/>
    <property type="evidence" value="ECO:0007669"/>
    <property type="project" value="UniProtKB-KW"/>
</dbReference>
<dbReference type="InterPro" id="IPR018485">
    <property type="entry name" value="FGGY_C"/>
</dbReference>
<dbReference type="PROSITE" id="PS00933">
    <property type="entry name" value="FGGY_KINASES_1"/>
    <property type="match status" value="1"/>
</dbReference>
<evidence type="ECO:0000256" key="1">
    <source>
        <dbReference type="ARBA" id="ARBA00005190"/>
    </source>
</evidence>
<feature type="domain" description="Carbohydrate kinase FGGY C-terminal" evidence="13">
    <location>
        <begin position="319"/>
        <end position="516"/>
    </location>
</feature>
<evidence type="ECO:0000256" key="9">
    <source>
        <dbReference type="ARBA" id="ARBA00043149"/>
    </source>
</evidence>
<dbReference type="EMBL" id="KN834771">
    <property type="protein sequence ID" value="KIK61293.1"/>
    <property type="molecule type" value="Genomic_DNA"/>
</dbReference>
<dbReference type="InterPro" id="IPR018484">
    <property type="entry name" value="FGGY_N"/>
</dbReference>
<evidence type="ECO:0000256" key="8">
    <source>
        <dbReference type="ARBA" id="ARBA00022840"/>
    </source>
</evidence>
<keyword evidence="8" id="KW-0067">ATP-binding</keyword>
<dbReference type="Pfam" id="PF00370">
    <property type="entry name" value="FGGY_N"/>
    <property type="match status" value="1"/>
</dbReference>
<protein>
    <recommendedName>
        <fullName evidence="3">glycerol kinase</fullName>
        <ecNumber evidence="3">2.7.1.30</ecNumber>
    </recommendedName>
    <alternativeName>
        <fullName evidence="9">ATP:glycerol 3-phosphotransferase</fullName>
    </alternativeName>
</protein>
<dbReference type="Pfam" id="PF02782">
    <property type="entry name" value="FGGY_C"/>
    <property type="match status" value="1"/>
</dbReference>
<dbReference type="InterPro" id="IPR043129">
    <property type="entry name" value="ATPase_NBD"/>
</dbReference>
<evidence type="ECO:0000259" key="12">
    <source>
        <dbReference type="Pfam" id="PF00370"/>
    </source>
</evidence>
<evidence type="ECO:0000256" key="2">
    <source>
        <dbReference type="ARBA" id="ARBA00009156"/>
    </source>
</evidence>
<dbReference type="GO" id="GO:0005739">
    <property type="term" value="C:mitochondrion"/>
    <property type="evidence" value="ECO:0007669"/>
    <property type="project" value="TreeGrafter"/>
</dbReference>
<dbReference type="Proteomes" id="UP000053593">
    <property type="component" value="Unassembled WGS sequence"/>
</dbReference>
<feature type="compositionally biased region" description="Polar residues" evidence="11">
    <location>
        <begin position="21"/>
        <end position="32"/>
    </location>
</feature>
<evidence type="ECO:0000259" key="13">
    <source>
        <dbReference type="Pfam" id="PF02782"/>
    </source>
</evidence>
<dbReference type="FunFam" id="3.30.420.40:FF:000108">
    <property type="entry name" value="Glycerol kinase, glycosomal"/>
    <property type="match status" value="1"/>
</dbReference>
<evidence type="ECO:0000313" key="15">
    <source>
        <dbReference type="Proteomes" id="UP000053593"/>
    </source>
</evidence>
<dbReference type="PIRSF" id="PIRSF000538">
    <property type="entry name" value="GlpK"/>
    <property type="match status" value="1"/>
</dbReference>
<evidence type="ECO:0000256" key="10">
    <source>
        <dbReference type="RuleBase" id="RU003733"/>
    </source>
</evidence>
<dbReference type="EC" id="2.7.1.30" evidence="3"/>
<evidence type="ECO:0000256" key="5">
    <source>
        <dbReference type="ARBA" id="ARBA00022741"/>
    </source>
</evidence>
<dbReference type="InterPro" id="IPR018483">
    <property type="entry name" value="Carb_kinase_FGGY_CS"/>
</dbReference>
<keyword evidence="7" id="KW-0319">Glycerol metabolism</keyword>
<organism evidence="14 15">
    <name type="scientific">Collybiopsis luxurians FD-317 M1</name>
    <dbReference type="NCBI Taxonomy" id="944289"/>
    <lineage>
        <taxon>Eukaryota</taxon>
        <taxon>Fungi</taxon>
        <taxon>Dikarya</taxon>
        <taxon>Basidiomycota</taxon>
        <taxon>Agaricomycotina</taxon>
        <taxon>Agaricomycetes</taxon>
        <taxon>Agaricomycetidae</taxon>
        <taxon>Agaricales</taxon>
        <taxon>Marasmiineae</taxon>
        <taxon>Omphalotaceae</taxon>
        <taxon>Collybiopsis</taxon>
        <taxon>Collybiopsis luxurians</taxon>
    </lineage>
</organism>
<keyword evidence="5" id="KW-0547">Nucleotide-binding</keyword>
<dbReference type="GO" id="GO:0006641">
    <property type="term" value="P:triglyceride metabolic process"/>
    <property type="evidence" value="ECO:0007669"/>
    <property type="project" value="TreeGrafter"/>
</dbReference>
<evidence type="ECO:0000313" key="14">
    <source>
        <dbReference type="EMBL" id="KIK61293.1"/>
    </source>
</evidence>
<dbReference type="PROSITE" id="PS00445">
    <property type="entry name" value="FGGY_KINASES_2"/>
    <property type="match status" value="1"/>
</dbReference>